<dbReference type="Proteomes" id="UP000625711">
    <property type="component" value="Unassembled WGS sequence"/>
</dbReference>
<reference evidence="2" key="1">
    <citation type="submission" date="2020-08" db="EMBL/GenBank/DDBJ databases">
        <title>Genome sequencing and assembly of the red palm weevil Rhynchophorus ferrugineus.</title>
        <authorList>
            <person name="Dias G.B."/>
            <person name="Bergman C.M."/>
            <person name="Manee M."/>
        </authorList>
    </citation>
    <scope>NUCLEOTIDE SEQUENCE</scope>
    <source>
        <strain evidence="2">AA-2017</strain>
        <tissue evidence="2">Whole larva</tissue>
    </source>
</reference>
<gene>
    <name evidence="2" type="ORF">GWI33_023119</name>
</gene>
<feature type="region of interest" description="Disordered" evidence="1">
    <location>
        <begin position="1"/>
        <end position="26"/>
    </location>
</feature>
<accession>A0A834HLR8</accession>
<organism evidence="2 3">
    <name type="scientific">Rhynchophorus ferrugineus</name>
    <name type="common">Red palm weevil</name>
    <name type="synonym">Curculio ferrugineus</name>
    <dbReference type="NCBI Taxonomy" id="354439"/>
    <lineage>
        <taxon>Eukaryota</taxon>
        <taxon>Metazoa</taxon>
        <taxon>Ecdysozoa</taxon>
        <taxon>Arthropoda</taxon>
        <taxon>Hexapoda</taxon>
        <taxon>Insecta</taxon>
        <taxon>Pterygota</taxon>
        <taxon>Neoptera</taxon>
        <taxon>Endopterygota</taxon>
        <taxon>Coleoptera</taxon>
        <taxon>Polyphaga</taxon>
        <taxon>Cucujiformia</taxon>
        <taxon>Curculionidae</taxon>
        <taxon>Dryophthorinae</taxon>
        <taxon>Rhynchophorus</taxon>
    </lineage>
</organism>
<protein>
    <submittedName>
        <fullName evidence="2">Uncharacterized protein</fullName>
    </submittedName>
</protein>
<dbReference type="AlphaFoldDB" id="A0A834HLR8"/>
<feature type="non-terminal residue" evidence="2">
    <location>
        <position position="1"/>
    </location>
</feature>
<keyword evidence="3" id="KW-1185">Reference proteome</keyword>
<evidence type="ECO:0000313" key="2">
    <source>
        <dbReference type="EMBL" id="KAF7264515.1"/>
    </source>
</evidence>
<comment type="caution">
    <text evidence="2">The sequence shown here is derived from an EMBL/GenBank/DDBJ whole genome shotgun (WGS) entry which is preliminary data.</text>
</comment>
<proteinExistence type="predicted"/>
<feature type="region of interest" description="Disordered" evidence="1">
    <location>
        <begin position="48"/>
        <end position="67"/>
    </location>
</feature>
<name>A0A834HLR8_RHYFE</name>
<sequence length="80" mass="8795">FTITSSKRNVKCVTAGPPQQGTNDERQARLKKTQLAVKKITCQTHKPVATGYFGKPHRSGGGGEQRGAVEFPWKAFLRPN</sequence>
<dbReference type="EMBL" id="JAACXV010016803">
    <property type="protein sequence ID" value="KAF7264515.1"/>
    <property type="molecule type" value="Genomic_DNA"/>
</dbReference>
<evidence type="ECO:0000256" key="1">
    <source>
        <dbReference type="SAM" id="MobiDB-lite"/>
    </source>
</evidence>
<evidence type="ECO:0000313" key="3">
    <source>
        <dbReference type="Proteomes" id="UP000625711"/>
    </source>
</evidence>